<evidence type="ECO:0000313" key="1">
    <source>
        <dbReference type="EMBL" id="OEK58834.1"/>
    </source>
</evidence>
<dbReference type="Proteomes" id="UP000095464">
    <property type="component" value="Unassembled WGS sequence"/>
</dbReference>
<proteinExistence type="predicted"/>
<dbReference type="RefSeq" id="WP_069854410.1">
    <property type="nucleotide sequence ID" value="NZ_LNPX01000005.1"/>
</dbReference>
<name>A0AAP7LUT6_9STAP</name>
<dbReference type="AlphaFoldDB" id="A0AAP7LUT6"/>
<comment type="caution">
    <text evidence="1">The sequence shown here is derived from an EMBL/GenBank/DDBJ whole genome shotgun (WGS) entry which is preliminary data.</text>
</comment>
<organism evidence="1 2">
    <name type="scientific">Staphylococcus equorum</name>
    <dbReference type="NCBI Taxonomy" id="246432"/>
    <lineage>
        <taxon>Bacteria</taxon>
        <taxon>Bacillati</taxon>
        <taxon>Bacillota</taxon>
        <taxon>Bacilli</taxon>
        <taxon>Bacillales</taxon>
        <taxon>Staphylococcaceae</taxon>
        <taxon>Staphylococcus</taxon>
    </lineage>
</organism>
<gene>
    <name evidence="1" type="ORF">ASS94_01385</name>
</gene>
<sequence length="65" mass="7367">MENRILVTMVNGKEYAVVIKKENIDDIVEEYDTFIKKGGFITVETVGGRSVSINKKYIVSIEILD</sequence>
<evidence type="ECO:0000313" key="2">
    <source>
        <dbReference type="Proteomes" id="UP000095464"/>
    </source>
</evidence>
<reference evidence="2" key="1">
    <citation type="submission" date="2015-11" db="EMBL/GenBank/DDBJ databases">
        <title>Genomic diversity of Staphylococcus saprophyticus strains from urinary tract infections, animal surfaces, and fermented foods.</title>
        <authorList>
            <person name="Wolfe B.E."/>
        </authorList>
    </citation>
    <scope>NUCLEOTIDE SEQUENCE [LARGE SCALE GENOMIC DNA]</scope>
    <source>
        <strain evidence="2">738_7</strain>
    </source>
</reference>
<dbReference type="EMBL" id="LNPX01000005">
    <property type="protein sequence ID" value="OEK58834.1"/>
    <property type="molecule type" value="Genomic_DNA"/>
</dbReference>
<protein>
    <submittedName>
        <fullName evidence="1">Uncharacterized protein</fullName>
    </submittedName>
</protein>
<accession>A0AAP7LUT6</accession>